<keyword evidence="2" id="KW-1185">Reference proteome</keyword>
<name>A0ACC2WJY6_9TREE</name>
<evidence type="ECO:0000313" key="1">
    <source>
        <dbReference type="EMBL" id="KAJ9110867.1"/>
    </source>
</evidence>
<dbReference type="Proteomes" id="UP001241377">
    <property type="component" value="Unassembled WGS sequence"/>
</dbReference>
<proteinExistence type="predicted"/>
<protein>
    <submittedName>
        <fullName evidence="1">Uncharacterized protein</fullName>
    </submittedName>
</protein>
<evidence type="ECO:0000313" key="2">
    <source>
        <dbReference type="Proteomes" id="UP001241377"/>
    </source>
</evidence>
<reference evidence="1" key="1">
    <citation type="submission" date="2023-04" db="EMBL/GenBank/DDBJ databases">
        <title>Draft Genome sequencing of Naganishia species isolated from polar environments using Oxford Nanopore Technology.</title>
        <authorList>
            <person name="Leo P."/>
            <person name="Venkateswaran K."/>
        </authorList>
    </citation>
    <scope>NUCLEOTIDE SEQUENCE</scope>
    <source>
        <strain evidence="1">MNA-CCFEE 5261</strain>
    </source>
</reference>
<gene>
    <name evidence="1" type="ORF">QFC19_001376</name>
</gene>
<comment type="caution">
    <text evidence="1">The sequence shown here is derived from an EMBL/GenBank/DDBJ whole genome shotgun (WGS) entry which is preliminary data.</text>
</comment>
<accession>A0ACC2WJY6</accession>
<organism evidence="1 2">
    <name type="scientific">Naganishia cerealis</name>
    <dbReference type="NCBI Taxonomy" id="610337"/>
    <lineage>
        <taxon>Eukaryota</taxon>
        <taxon>Fungi</taxon>
        <taxon>Dikarya</taxon>
        <taxon>Basidiomycota</taxon>
        <taxon>Agaricomycotina</taxon>
        <taxon>Tremellomycetes</taxon>
        <taxon>Filobasidiales</taxon>
        <taxon>Filobasidiaceae</taxon>
        <taxon>Naganishia</taxon>
    </lineage>
</organism>
<dbReference type="EMBL" id="JASBWR010000010">
    <property type="protein sequence ID" value="KAJ9110867.1"/>
    <property type="molecule type" value="Genomic_DNA"/>
</dbReference>
<sequence>MVTQMKASLLDSTSSVEHSTITDEAAGSAYVENFAMKVFLQADDEDRAGKASKATVRKFVVAAQFMEVLRCFDPPNGMREELEQKLQYARWKAADIAKALKEGRTPTPGPRKSFSLSFSSRDADLNNVIAAGEEADEEQDLPPAQSPQDDESLQKTLPALPGTSSPAEPHPSTSQSEHTAHVPPPLGRQDSTNSGTWSTVVTPGIESASASGAFTLPSAPTAVDKPPPPMTTRRHSAGGLRQDRGEGHEKKEVRFAGPDGAPLSPSATVVTLDSYTAPDAPPSSEFMEPEPTPDSGLPDLPLPPTSKLESRDTERSTADDEAVLFPTTPSAKPTTMPNLPSAPPTEPSHTRPPPSAPEDVAPEYPTSLDSKSIERCQKHARWAISALDYEDLETARKELRLALDLLEGR</sequence>